<dbReference type="PRINTS" id="PR00413">
    <property type="entry name" value="HADHALOGNASE"/>
</dbReference>
<dbReference type="SUPFAM" id="SSF56784">
    <property type="entry name" value="HAD-like"/>
    <property type="match status" value="1"/>
</dbReference>
<reference evidence="1" key="1">
    <citation type="journal article" date="2020" name="mSystems">
        <title>Genome- and Community-Level Interaction Insights into Carbon Utilization and Element Cycling Functions of Hydrothermarchaeota in Hydrothermal Sediment.</title>
        <authorList>
            <person name="Zhou Z."/>
            <person name="Liu Y."/>
            <person name="Xu W."/>
            <person name="Pan J."/>
            <person name="Luo Z.H."/>
            <person name="Li M."/>
        </authorList>
    </citation>
    <scope>NUCLEOTIDE SEQUENCE [LARGE SCALE GENOMIC DNA]</scope>
    <source>
        <strain evidence="1">HyVt-389</strain>
    </source>
</reference>
<dbReference type="PANTHER" id="PTHR43434">
    <property type="entry name" value="PHOSPHOGLYCOLATE PHOSPHATASE"/>
    <property type="match status" value="1"/>
</dbReference>
<proteinExistence type="predicted"/>
<dbReference type="SFLD" id="SFLDG01129">
    <property type="entry name" value="C1.5:_HAD__Beta-PGM__Phosphata"/>
    <property type="match status" value="1"/>
</dbReference>
<dbReference type="AlphaFoldDB" id="A0A7C1VMD6"/>
<accession>A0A7C1VMD6</accession>
<name>A0A7C1VMD6_DESA2</name>
<dbReference type="GO" id="GO:0008967">
    <property type="term" value="F:phosphoglycolate phosphatase activity"/>
    <property type="evidence" value="ECO:0007669"/>
    <property type="project" value="TreeGrafter"/>
</dbReference>
<dbReference type="InterPro" id="IPR023214">
    <property type="entry name" value="HAD_sf"/>
</dbReference>
<sequence>MKGNHKIFWNDIEWVLLDLDGTLLDKYFDDYFWETLVPEKYAQKYGLGFQEAKEKVVALYQKEEGTLNWTDLDFWSKKLALDLPALKKQIAHLIDTHPYVVDFLKFLKKMGKKVFLVTNAHYESLNLKLKHTQLGLYFDGVICAFDIGLSKEDKRFWRRLQEKLKFDPSHTLFIDDSEAPLLAAKEIGIKYLFFKTQASSKSSPRLPINNFSKIEYFKELIEGIEK</sequence>
<evidence type="ECO:0000313" key="1">
    <source>
        <dbReference type="EMBL" id="HEC67684.1"/>
    </source>
</evidence>
<keyword evidence="1" id="KW-0378">Hydrolase</keyword>
<dbReference type="Gene3D" id="3.40.50.1000">
    <property type="entry name" value="HAD superfamily/HAD-like"/>
    <property type="match status" value="1"/>
</dbReference>
<dbReference type="InterPro" id="IPR050155">
    <property type="entry name" value="HAD-like_hydrolase_sf"/>
</dbReference>
<dbReference type="GO" id="GO:0006281">
    <property type="term" value="P:DNA repair"/>
    <property type="evidence" value="ECO:0007669"/>
    <property type="project" value="TreeGrafter"/>
</dbReference>
<comment type="caution">
    <text evidence="1">The sequence shown here is derived from an EMBL/GenBank/DDBJ whole genome shotgun (WGS) entry which is preliminary data.</text>
</comment>
<dbReference type="PANTHER" id="PTHR43434:SF3">
    <property type="entry name" value="GMP_IMP NUCLEOTIDASE YRFG"/>
    <property type="match status" value="1"/>
</dbReference>
<organism evidence="1">
    <name type="scientific">Desulfofervidus auxilii</name>
    <dbReference type="NCBI Taxonomy" id="1621989"/>
    <lineage>
        <taxon>Bacteria</taxon>
        <taxon>Pseudomonadati</taxon>
        <taxon>Thermodesulfobacteriota</taxon>
        <taxon>Candidatus Desulfofervidia</taxon>
        <taxon>Candidatus Desulfofervidales</taxon>
        <taxon>Candidatus Desulfofervidaceae</taxon>
        <taxon>Candidatus Desulfofervidus</taxon>
    </lineage>
</organism>
<dbReference type="SFLD" id="SFLDS00003">
    <property type="entry name" value="Haloacid_Dehalogenase"/>
    <property type="match status" value="1"/>
</dbReference>
<dbReference type="CDD" id="cd01427">
    <property type="entry name" value="HAD_like"/>
    <property type="match status" value="1"/>
</dbReference>
<protein>
    <submittedName>
        <fullName evidence="1">HAD family hydrolase</fullName>
    </submittedName>
</protein>
<dbReference type="NCBIfam" id="TIGR01509">
    <property type="entry name" value="HAD-SF-IA-v3"/>
    <property type="match status" value="1"/>
</dbReference>
<gene>
    <name evidence="1" type="ORF">ENI35_02565</name>
</gene>
<dbReference type="Proteomes" id="UP000885738">
    <property type="component" value="Unassembled WGS sequence"/>
</dbReference>
<dbReference type="GO" id="GO:0005829">
    <property type="term" value="C:cytosol"/>
    <property type="evidence" value="ECO:0007669"/>
    <property type="project" value="TreeGrafter"/>
</dbReference>
<dbReference type="Pfam" id="PF00702">
    <property type="entry name" value="Hydrolase"/>
    <property type="match status" value="1"/>
</dbReference>
<dbReference type="InterPro" id="IPR036412">
    <property type="entry name" value="HAD-like_sf"/>
</dbReference>
<dbReference type="InterPro" id="IPR006439">
    <property type="entry name" value="HAD-SF_hydro_IA"/>
</dbReference>
<dbReference type="EMBL" id="DRIH01000083">
    <property type="protein sequence ID" value="HEC67684.1"/>
    <property type="molecule type" value="Genomic_DNA"/>
</dbReference>